<protein>
    <submittedName>
        <fullName evidence="1">Uncharacterized protein</fullName>
    </submittedName>
</protein>
<reference evidence="1" key="1">
    <citation type="submission" date="2021-01" db="EMBL/GenBank/DDBJ databases">
        <title>Adiantum capillus-veneris genome.</title>
        <authorList>
            <person name="Fang Y."/>
            <person name="Liao Q."/>
        </authorList>
    </citation>
    <scope>NUCLEOTIDE SEQUENCE</scope>
    <source>
        <strain evidence="1">H3</strain>
        <tissue evidence="1">Leaf</tissue>
    </source>
</reference>
<organism evidence="1 2">
    <name type="scientific">Adiantum capillus-veneris</name>
    <name type="common">Maidenhair fern</name>
    <dbReference type="NCBI Taxonomy" id="13818"/>
    <lineage>
        <taxon>Eukaryota</taxon>
        <taxon>Viridiplantae</taxon>
        <taxon>Streptophyta</taxon>
        <taxon>Embryophyta</taxon>
        <taxon>Tracheophyta</taxon>
        <taxon>Polypodiopsida</taxon>
        <taxon>Polypodiidae</taxon>
        <taxon>Polypodiales</taxon>
        <taxon>Pteridineae</taxon>
        <taxon>Pteridaceae</taxon>
        <taxon>Vittarioideae</taxon>
        <taxon>Adiantum</taxon>
    </lineage>
</organism>
<keyword evidence="2" id="KW-1185">Reference proteome</keyword>
<accession>A0A9D4ZQN4</accession>
<sequence>MRAQVRQRAEAKSELQRVRPSLRRQKLSVLLYLTTLSDGPCDDRPDDRSACLRDHKICSALNPVCLPATSFYAEPTSMMLLMGMNICLTKKPTKPITTNPIAIQKDAIQGREEREEVQSCSCDSIAGDCFDGGWTEAHWRLLICRTLDYKSVSLAGD</sequence>
<evidence type="ECO:0000313" key="2">
    <source>
        <dbReference type="Proteomes" id="UP000886520"/>
    </source>
</evidence>
<dbReference type="AlphaFoldDB" id="A0A9D4ZQN4"/>
<proteinExistence type="predicted"/>
<dbReference type="Proteomes" id="UP000886520">
    <property type="component" value="Chromosome 1"/>
</dbReference>
<evidence type="ECO:0000313" key="1">
    <source>
        <dbReference type="EMBL" id="KAI5084399.1"/>
    </source>
</evidence>
<comment type="caution">
    <text evidence="1">The sequence shown here is derived from an EMBL/GenBank/DDBJ whole genome shotgun (WGS) entry which is preliminary data.</text>
</comment>
<dbReference type="EMBL" id="JABFUD020000001">
    <property type="protein sequence ID" value="KAI5084399.1"/>
    <property type="molecule type" value="Genomic_DNA"/>
</dbReference>
<name>A0A9D4ZQN4_ADICA</name>
<gene>
    <name evidence="1" type="ORF">GOP47_0000568</name>
</gene>